<dbReference type="GO" id="GO:0006508">
    <property type="term" value="P:proteolysis"/>
    <property type="evidence" value="ECO:0007669"/>
    <property type="project" value="InterPro"/>
</dbReference>
<dbReference type="InterPro" id="IPR005151">
    <property type="entry name" value="Tail-specific_protease"/>
</dbReference>
<dbReference type="OMA" id="TPLQYIY"/>
<feature type="compositionally biased region" description="Polar residues" evidence="1">
    <location>
        <begin position="277"/>
        <end position="304"/>
    </location>
</feature>
<dbReference type="Gene3D" id="3.90.226.10">
    <property type="entry name" value="2-enoyl-CoA Hydratase, Chain A, domain 1"/>
    <property type="match status" value="1"/>
</dbReference>
<evidence type="ECO:0000313" key="6">
    <source>
        <dbReference type="Proteomes" id="UP000624244"/>
    </source>
</evidence>
<evidence type="ECO:0000256" key="2">
    <source>
        <dbReference type="SAM" id="SignalP"/>
    </source>
</evidence>
<feature type="region of interest" description="Disordered" evidence="1">
    <location>
        <begin position="635"/>
        <end position="656"/>
    </location>
</feature>
<name>A0A8H5Z8J6_COCSA</name>
<dbReference type="EMBL" id="WNKQ01000018">
    <property type="protein sequence ID" value="KAF5845618.1"/>
    <property type="molecule type" value="Genomic_DNA"/>
</dbReference>
<organism evidence="5 6">
    <name type="scientific">Cochliobolus sativus</name>
    <name type="common">Common root rot and spot blotch fungus</name>
    <name type="synonym">Bipolaris sorokiniana</name>
    <dbReference type="NCBI Taxonomy" id="45130"/>
    <lineage>
        <taxon>Eukaryota</taxon>
        <taxon>Fungi</taxon>
        <taxon>Dikarya</taxon>
        <taxon>Ascomycota</taxon>
        <taxon>Pezizomycotina</taxon>
        <taxon>Dothideomycetes</taxon>
        <taxon>Pleosporomycetidae</taxon>
        <taxon>Pleosporales</taxon>
        <taxon>Pleosporineae</taxon>
        <taxon>Pleosporaceae</taxon>
        <taxon>Bipolaris</taxon>
    </lineage>
</organism>
<dbReference type="PANTHER" id="PTHR37049:SF4">
    <property type="entry name" value="RHODANESE DOMAIN-CONTAINING PROTEIN"/>
    <property type="match status" value="1"/>
</dbReference>
<dbReference type="InterPro" id="IPR056186">
    <property type="entry name" value="PDZ_CPAF-rel"/>
</dbReference>
<evidence type="ECO:0000259" key="4">
    <source>
        <dbReference type="Pfam" id="PF23658"/>
    </source>
</evidence>
<dbReference type="PANTHER" id="PTHR37049">
    <property type="entry name" value="PEPTIDASE S41 FAMILY PROTEIN"/>
    <property type="match status" value="1"/>
</dbReference>
<feature type="domain" description="Tail specific protease" evidence="3">
    <location>
        <begin position="358"/>
        <end position="426"/>
    </location>
</feature>
<feature type="domain" description="CPAF-like PDZ" evidence="4">
    <location>
        <begin position="140"/>
        <end position="253"/>
    </location>
</feature>
<evidence type="ECO:0008006" key="7">
    <source>
        <dbReference type="Google" id="ProtNLM"/>
    </source>
</evidence>
<keyword evidence="2" id="KW-0732">Signal</keyword>
<accession>A0A8H5Z8J6</accession>
<feature type="chain" id="PRO_5034023456" description="Tail specific protease domain-containing protein" evidence="2">
    <location>
        <begin position="20"/>
        <end position="769"/>
    </location>
</feature>
<dbReference type="Pfam" id="PF23658">
    <property type="entry name" value="PDZ_CPAF_rel"/>
    <property type="match status" value="1"/>
</dbReference>
<protein>
    <recommendedName>
        <fullName evidence="7">Tail specific protease domain-containing protein</fullName>
    </recommendedName>
</protein>
<evidence type="ECO:0000256" key="1">
    <source>
        <dbReference type="SAM" id="MobiDB-lite"/>
    </source>
</evidence>
<evidence type="ECO:0000313" key="5">
    <source>
        <dbReference type="EMBL" id="KAF5845618.1"/>
    </source>
</evidence>
<feature type="signal peptide" evidence="2">
    <location>
        <begin position="1"/>
        <end position="19"/>
    </location>
</feature>
<sequence>MSNMLKGVLLVASAAWTAAQSSSEPCAIVAAQLNRATNIEAQAAYECLESVPVDVQGNRLLLDELKNIWQFQSELAWLKNPGNEWEWGPLDIEAELDNIKSNLDSFSSEYAVQLAIQNITIRTGNFHFNYRPDILQVFRFLRPFNVASISQDGKSLPKLYVADDVLALAQGSSDVSEISKLNGQDPYAFLLSVSWSQYIDSDGLLNKMVAKGDTDNPGSFMIQSKYDGNSTDVTWANGTTVSVTNLARSEQDFSRVTDGQSFFNAFCTGRLFAQPATASTKSTTGSPETDSQGPQNPASLSHVISPSAPDPVPRIPTGIYHLRNKRQTIPSPYADAIVESQSQVVAGYYLNGNGYEDVAVLKIISFSNPSSDIDETDFNNEFQAVVSKFLESCVSDNKQKLIIDLRENGGGNTNLLLDVFMQLFPEMVPFSGQRYRATEAFLKIGDAVNEIRGDSSKARTFTRFTRNDIEKSNIYRYWSWWHFLNSDGADFKDWNDFNGPVKLNGDSFTSTMRYNYTDELSILPAGFRFVNGTRPTPFNASNIVMYTDALCGSSCASFHEELKNIAGVKAVTVGGRPENKPIQTVTGSKGGEVTPLFYWQMYAEVALNLSSLADLSAFSATDSVLSGIANTPQITTRAGDESSRLQSQDQVRKGDASGTPLQYIYEASDCKIFYTAETFFDPDAAWKQAWDAFQDEGKCVEGSTGHKSSLSGGYKPYGPGELKAEDQPQSSADGDRPGSGSDQKDAASSVRISGVVVGVVAVLISAMMM</sequence>
<dbReference type="Proteomes" id="UP000624244">
    <property type="component" value="Unassembled WGS sequence"/>
</dbReference>
<feature type="region of interest" description="Disordered" evidence="1">
    <location>
        <begin position="277"/>
        <end position="316"/>
    </location>
</feature>
<proteinExistence type="predicted"/>
<comment type="caution">
    <text evidence="5">The sequence shown here is derived from an EMBL/GenBank/DDBJ whole genome shotgun (WGS) entry which is preliminary data.</text>
</comment>
<dbReference type="SUPFAM" id="SSF52096">
    <property type="entry name" value="ClpP/crotonase"/>
    <property type="match status" value="1"/>
</dbReference>
<dbReference type="AlphaFoldDB" id="A0A8H5Z8J6"/>
<dbReference type="InterPro" id="IPR029045">
    <property type="entry name" value="ClpP/crotonase-like_dom_sf"/>
</dbReference>
<gene>
    <name evidence="5" type="ORF">GGP41_009429</name>
</gene>
<feature type="region of interest" description="Disordered" evidence="1">
    <location>
        <begin position="701"/>
        <end position="748"/>
    </location>
</feature>
<reference evidence="5" key="1">
    <citation type="submission" date="2019-11" db="EMBL/GenBank/DDBJ databases">
        <title>Bipolaris sorokiniana Genome sequencing.</title>
        <authorList>
            <person name="Wang H."/>
        </authorList>
    </citation>
    <scope>NUCLEOTIDE SEQUENCE</scope>
</reference>
<dbReference type="Pfam" id="PF03572">
    <property type="entry name" value="Peptidase_S41"/>
    <property type="match status" value="1"/>
</dbReference>
<dbReference type="InterPro" id="IPR052766">
    <property type="entry name" value="S41A_metabolite_peptidase"/>
</dbReference>
<dbReference type="GO" id="GO:0008236">
    <property type="term" value="F:serine-type peptidase activity"/>
    <property type="evidence" value="ECO:0007669"/>
    <property type="project" value="InterPro"/>
</dbReference>
<evidence type="ECO:0000259" key="3">
    <source>
        <dbReference type="Pfam" id="PF03572"/>
    </source>
</evidence>